<evidence type="ECO:0000256" key="2">
    <source>
        <dbReference type="ARBA" id="ARBA00046225"/>
    </source>
</evidence>
<accession>A0AAV4PGB7</accession>
<organism evidence="5 6">
    <name type="scientific">Caerostris extrusa</name>
    <name type="common">Bark spider</name>
    <name type="synonym">Caerostris bankana</name>
    <dbReference type="NCBI Taxonomy" id="172846"/>
    <lineage>
        <taxon>Eukaryota</taxon>
        <taxon>Metazoa</taxon>
        <taxon>Ecdysozoa</taxon>
        <taxon>Arthropoda</taxon>
        <taxon>Chelicerata</taxon>
        <taxon>Arachnida</taxon>
        <taxon>Araneae</taxon>
        <taxon>Araneomorphae</taxon>
        <taxon>Entelegynae</taxon>
        <taxon>Araneoidea</taxon>
        <taxon>Araneidae</taxon>
        <taxon>Caerostris</taxon>
    </lineage>
</organism>
<sequence length="128" mass="14826">MERGAHLEEVLDGQRRTPQRKQIRSPQDPYRHPAKQQGCHHACIAAHDIGEYIKHYPRGKLIVDRLGGKDALVRLLSHRHPAIKFHTLKTLQVLMLGHHELIRTLRPSPKGYPGILKLVLGYEKYLRR</sequence>
<feature type="region of interest" description="Disordered" evidence="3">
    <location>
        <begin position="1"/>
        <end position="36"/>
    </location>
</feature>
<dbReference type="GO" id="GO:0005765">
    <property type="term" value="C:lysosomal membrane"/>
    <property type="evidence" value="ECO:0007669"/>
    <property type="project" value="TreeGrafter"/>
</dbReference>
<dbReference type="GO" id="GO:0046961">
    <property type="term" value="F:proton-transporting ATPase activity, rotational mechanism"/>
    <property type="evidence" value="ECO:0007669"/>
    <property type="project" value="InterPro"/>
</dbReference>
<dbReference type="SUPFAM" id="SSF48371">
    <property type="entry name" value="ARM repeat"/>
    <property type="match status" value="1"/>
</dbReference>
<protein>
    <submittedName>
        <fullName evidence="5">V-type proton ATPase subunit H</fullName>
    </submittedName>
</protein>
<comment type="function">
    <text evidence="2">Subunit of the V1 complex of vacuolar(H+)-ATPase (V-ATPase), a multisubunit enzyme composed of a peripheral complex (V1) that hydrolyzes ATP and a membrane integral complex (V0) that translocates protons. V-ATPase is responsible for acidifying and maintaining the pH of intracellular compartments and in some cell types, is targeted to the plasma membrane, where it is responsible for acidifying the extracellular environment. Subunit H is essential for V-ATPase activity, but not for the assembly of the complex.</text>
</comment>
<evidence type="ECO:0000313" key="6">
    <source>
        <dbReference type="Proteomes" id="UP001054945"/>
    </source>
</evidence>
<dbReference type="AlphaFoldDB" id="A0AAV4PGB7"/>
<evidence type="ECO:0000259" key="4">
    <source>
        <dbReference type="Pfam" id="PF11698"/>
    </source>
</evidence>
<dbReference type="EMBL" id="BPLR01004456">
    <property type="protein sequence ID" value="GIX94964.1"/>
    <property type="molecule type" value="Genomic_DNA"/>
</dbReference>
<gene>
    <name evidence="5" type="primary">VhaSFD_0</name>
    <name evidence="5" type="ORF">CEXT_670041</name>
</gene>
<dbReference type="Gene3D" id="1.25.40.150">
    <property type="entry name" value="V-type ATPase, subunit H, C-terminal domain"/>
    <property type="match status" value="1"/>
</dbReference>
<name>A0AAV4PGB7_CAEEX</name>
<dbReference type="Pfam" id="PF11698">
    <property type="entry name" value="V-ATPase_H_C"/>
    <property type="match status" value="1"/>
</dbReference>
<keyword evidence="1" id="KW-0813">Transport</keyword>
<reference evidence="5 6" key="1">
    <citation type="submission" date="2021-06" db="EMBL/GenBank/DDBJ databases">
        <title>Caerostris extrusa draft genome.</title>
        <authorList>
            <person name="Kono N."/>
            <person name="Arakawa K."/>
        </authorList>
    </citation>
    <scope>NUCLEOTIDE SEQUENCE [LARGE SCALE GENOMIC DNA]</scope>
</reference>
<evidence type="ECO:0000256" key="3">
    <source>
        <dbReference type="SAM" id="MobiDB-lite"/>
    </source>
</evidence>
<feature type="domain" description="ATPase V1 complex subunit H C-terminal" evidence="4">
    <location>
        <begin position="40"/>
        <end position="96"/>
    </location>
</feature>
<dbReference type="InterPro" id="IPR011987">
    <property type="entry name" value="ATPase_V1-cplx_hsu_C"/>
</dbReference>
<evidence type="ECO:0000256" key="1">
    <source>
        <dbReference type="ARBA" id="ARBA00022448"/>
    </source>
</evidence>
<dbReference type="Proteomes" id="UP001054945">
    <property type="component" value="Unassembled WGS sequence"/>
</dbReference>
<dbReference type="GO" id="GO:0000221">
    <property type="term" value="C:vacuolar proton-transporting V-type ATPase, V1 domain"/>
    <property type="evidence" value="ECO:0007669"/>
    <property type="project" value="InterPro"/>
</dbReference>
<dbReference type="PANTHER" id="PTHR10698:SF0">
    <property type="entry name" value="V-TYPE PROTON ATPASE SUBUNIT H"/>
    <property type="match status" value="1"/>
</dbReference>
<evidence type="ECO:0000313" key="5">
    <source>
        <dbReference type="EMBL" id="GIX94964.1"/>
    </source>
</evidence>
<keyword evidence="6" id="KW-1185">Reference proteome</keyword>
<dbReference type="InterPro" id="IPR004908">
    <property type="entry name" value="ATPase_V1-cplx_hsu"/>
</dbReference>
<dbReference type="InterPro" id="IPR038497">
    <property type="entry name" value="ATPase_V1-cplx_hsu_C_sf"/>
</dbReference>
<dbReference type="PANTHER" id="PTHR10698">
    <property type="entry name" value="V-TYPE PROTON ATPASE SUBUNIT H"/>
    <property type="match status" value="1"/>
</dbReference>
<proteinExistence type="predicted"/>
<feature type="compositionally biased region" description="Basic and acidic residues" evidence="3">
    <location>
        <begin position="1"/>
        <end position="15"/>
    </location>
</feature>
<comment type="caution">
    <text evidence="5">The sequence shown here is derived from an EMBL/GenBank/DDBJ whole genome shotgun (WGS) entry which is preliminary data.</text>
</comment>
<dbReference type="InterPro" id="IPR016024">
    <property type="entry name" value="ARM-type_fold"/>
</dbReference>